<dbReference type="PANTHER" id="PTHR46652">
    <property type="entry name" value="LEUCINE-RICH REPEAT AND IQ DOMAIN-CONTAINING PROTEIN 1-RELATED"/>
    <property type="match status" value="1"/>
</dbReference>
<organism evidence="3 4">
    <name type="scientific">Chryseobacterium glaciei</name>
    <dbReference type="NCBI Taxonomy" id="1685010"/>
    <lineage>
        <taxon>Bacteria</taxon>
        <taxon>Pseudomonadati</taxon>
        <taxon>Bacteroidota</taxon>
        <taxon>Flavobacteriia</taxon>
        <taxon>Flavobacteriales</taxon>
        <taxon>Weeksellaceae</taxon>
        <taxon>Chryseobacterium group</taxon>
        <taxon>Chryseobacterium</taxon>
    </lineage>
</organism>
<keyword evidence="1" id="KW-0433">Leucine-rich repeat</keyword>
<sequence length="215" mass="24352">MMKNKIFITTILSLTCAVFFGQNLTFKDKNLEKAVIENFDINKDNGISKFEAEAITNLFLVNKGITSTDDLVYFKNATMVVLDDNSIANAAIKNLSKLELFSCTGCKISKFEADNVQNLTSLYLDNNSIENIMFRVAPRINQLTLSLNKLKTIDLSTLKNLRKLNLEHNQLQKLDISLNKDMQTLNLGGNKMKETDIKKGLKMDVTIFVDEQKEQ</sequence>
<dbReference type="AlphaFoldDB" id="A0A172XXD2"/>
<evidence type="ECO:0000256" key="2">
    <source>
        <dbReference type="ARBA" id="ARBA00022737"/>
    </source>
</evidence>
<gene>
    <name evidence="3" type="ORF">A0O34_14550</name>
</gene>
<evidence type="ECO:0008006" key="5">
    <source>
        <dbReference type="Google" id="ProtNLM"/>
    </source>
</evidence>
<dbReference type="OrthoDB" id="1253111at2"/>
<dbReference type="EMBL" id="CP015199">
    <property type="protein sequence ID" value="ANF51648.1"/>
    <property type="molecule type" value="Genomic_DNA"/>
</dbReference>
<dbReference type="InterPro" id="IPR032675">
    <property type="entry name" value="LRR_dom_sf"/>
</dbReference>
<dbReference type="InterPro" id="IPR001611">
    <property type="entry name" value="Leu-rich_rpt"/>
</dbReference>
<protein>
    <recommendedName>
        <fullName evidence="5">Leucine-rich repeat domain-containing protein</fullName>
    </recommendedName>
</protein>
<dbReference type="RefSeq" id="WP_066755873.1">
    <property type="nucleotide sequence ID" value="NZ_CP015199.1"/>
</dbReference>
<dbReference type="InterPro" id="IPR050836">
    <property type="entry name" value="SDS22/Internalin_LRR"/>
</dbReference>
<dbReference type="PROSITE" id="PS51450">
    <property type="entry name" value="LRR"/>
    <property type="match status" value="1"/>
</dbReference>
<dbReference type="Gene3D" id="3.80.10.10">
    <property type="entry name" value="Ribonuclease Inhibitor"/>
    <property type="match status" value="1"/>
</dbReference>
<dbReference type="KEGG" id="chh:A0O34_14550"/>
<proteinExistence type="predicted"/>
<keyword evidence="2" id="KW-0677">Repeat</keyword>
<reference evidence="3 4" key="1">
    <citation type="submission" date="2016-04" db="EMBL/GenBank/DDBJ databases">
        <title>Complete Genome Sequence of Chryseobacterium sp. IHBB 10212.</title>
        <authorList>
            <person name="Pal M."/>
            <person name="Swarnkar M.K."/>
            <person name="Kaushal K."/>
            <person name="Chhibber S."/>
            <person name="Singh A.K."/>
            <person name="Gulati A."/>
        </authorList>
    </citation>
    <scope>NUCLEOTIDE SEQUENCE [LARGE SCALE GENOMIC DNA]</scope>
    <source>
        <strain evidence="3 4">IHBB 10212</strain>
    </source>
</reference>
<evidence type="ECO:0000313" key="4">
    <source>
        <dbReference type="Proteomes" id="UP000077824"/>
    </source>
</evidence>
<evidence type="ECO:0000313" key="3">
    <source>
        <dbReference type="EMBL" id="ANF51648.1"/>
    </source>
</evidence>
<evidence type="ECO:0000256" key="1">
    <source>
        <dbReference type="ARBA" id="ARBA00022614"/>
    </source>
</evidence>
<keyword evidence="4" id="KW-1185">Reference proteome</keyword>
<dbReference type="PANTHER" id="PTHR46652:SF3">
    <property type="entry name" value="LEUCINE-RICH REPEAT-CONTAINING PROTEIN 9"/>
    <property type="match status" value="1"/>
</dbReference>
<dbReference type="SUPFAM" id="SSF52058">
    <property type="entry name" value="L domain-like"/>
    <property type="match status" value="1"/>
</dbReference>
<accession>A0A172XXD2</accession>
<dbReference type="STRING" id="1685010.A0O34_14550"/>
<name>A0A172XXD2_9FLAO</name>
<dbReference type="Proteomes" id="UP000077824">
    <property type="component" value="Chromosome"/>
</dbReference>